<name>K9Z032_CYAAP</name>
<reference evidence="2" key="1">
    <citation type="journal article" date="2013" name="Proc. Natl. Acad. Sci. U.S.A.">
        <title>Improving the coverage of the cyanobacterial phylum using diversity-driven genome sequencing.</title>
        <authorList>
            <person name="Shih P.M."/>
            <person name="Wu D."/>
            <person name="Latifi A."/>
            <person name="Axen S.D."/>
            <person name="Fewer D.P."/>
            <person name="Talla E."/>
            <person name="Calteau A."/>
            <person name="Cai F."/>
            <person name="Tandeau de Marsac N."/>
            <person name="Rippka R."/>
            <person name="Herdman M."/>
            <person name="Sivonen K."/>
            <person name="Coursin T."/>
            <person name="Laurent T."/>
            <person name="Goodwin L."/>
            <person name="Nolan M."/>
            <person name="Davenport K.W."/>
            <person name="Han C.S."/>
            <person name="Rubin E.M."/>
            <person name="Eisen J.A."/>
            <person name="Woyke T."/>
            <person name="Gugger M."/>
            <person name="Kerfeld C.A."/>
        </authorList>
    </citation>
    <scope>NUCLEOTIDE SEQUENCE [LARGE SCALE GENOMIC DNA]</scope>
    <source>
        <strain evidence="2">PCC 10605</strain>
    </source>
</reference>
<keyword evidence="1" id="KW-0675">Receptor</keyword>
<evidence type="ECO:0000313" key="2">
    <source>
        <dbReference type="Proteomes" id="UP000010480"/>
    </source>
</evidence>
<dbReference type="EMBL" id="CP003947">
    <property type="protein sequence ID" value="AFZ52566.1"/>
    <property type="molecule type" value="Genomic_DNA"/>
</dbReference>
<gene>
    <name evidence="1" type="ordered locus">Cyan10605_0422</name>
</gene>
<sequence length="52" mass="6048">MNIFAKIIDIKYQKIFTLELKLINDSEFDINLIPSNCFLSYSNNNLSFGICK</sequence>
<evidence type="ECO:0000313" key="1">
    <source>
        <dbReference type="EMBL" id="AFZ52566.1"/>
    </source>
</evidence>
<organism evidence="1 2">
    <name type="scientific">Cyanobacterium aponinum (strain PCC 10605)</name>
    <dbReference type="NCBI Taxonomy" id="755178"/>
    <lineage>
        <taxon>Bacteria</taxon>
        <taxon>Bacillati</taxon>
        <taxon>Cyanobacteriota</taxon>
        <taxon>Cyanophyceae</taxon>
        <taxon>Oscillatoriophycideae</taxon>
        <taxon>Chroococcales</taxon>
        <taxon>Geminocystaceae</taxon>
        <taxon>Cyanobacterium</taxon>
    </lineage>
</organism>
<protein>
    <submittedName>
        <fullName evidence="1">Serpentine Receptor, class X family member (Srx-82)</fullName>
    </submittedName>
</protein>
<proteinExistence type="predicted"/>
<keyword evidence="2" id="KW-1185">Reference proteome</keyword>
<dbReference type="Proteomes" id="UP000010480">
    <property type="component" value="Chromosome"/>
</dbReference>
<dbReference type="AlphaFoldDB" id="K9Z032"/>
<dbReference type="HOGENOM" id="CLU_3078974_0_0_3"/>
<dbReference type="KEGG" id="can:Cyan10605_0422"/>
<dbReference type="STRING" id="755178.Cyan10605_0422"/>
<accession>K9Z032</accession>